<dbReference type="InterPro" id="IPR007367">
    <property type="entry name" value="DUF433"/>
</dbReference>
<dbReference type="InterPro" id="IPR009057">
    <property type="entry name" value="Homeodomain-like_sf"/>
</dbReference>
<reference evidence="1" key="1">
    <citation type="submission" date="2022-06" db="EMBL/GenBank/DDBJ databases">
        <title>Novel species in genus nocardia.</title>
        <authorList>
            <person name="Li F."/>
        </authorList>
    </citation>
    <scope>NUCLEOTIDE SEQUENCE</scope>
    <source>
        <strain evidence="1">CDC141</strain>
    </source>
</reference>
<name>A0A9X2E700_9NOCA</name>
<organism evidence="1 2">
    <name type="scientific">Nocardia pulmonis</name>
    <dbReference type="NCBI Taxonomy" id="2951408"/>
    <lineage>
        <taxon>Bacteria</taxon>
        <taxon>Bacillati</taxon>
        <taxon>Actinomycetota</taxon>
        <taxon>Actinomycetes</taxon>
        <taxon>Mycobacteriales</taxon>
        <taxon>Nocardiaceae</taxon>
        <taxon>Nocardia</taxon>
    </lineage>
</organism>
<proteinExistence type="predicted"/>
<evidence type="ECO:0000313" key="1">
    <source>
        <dbReference type="EMBL" id="MCM6774949.1"/>
    </source>
</evidence>
<dbReference type="Proteomes" id="UP001139157">
    <property type="component" value="Unassembled WGS sequence"/>
</dbReference>
<dbReference type="Pfam" id="PF04255">
    <property type="entry name" value="DUF433"/>
    <property type="match status" value="1"/>
</dbReference>
<dbReference type="SUPFAM" id="SSF46689">
    <property type="entry name" value="Homeodomain-like"/>
    <property type="match status" value="1"/>
</dbReference>
<dbReference type="AlphaFoldDB" id="A0A9X2E700"/>
<dbReference type="InterPro" id="IPR036388">
    <property type="entry name" value="WH-like_DNA-bd_sf"/>
</dbReference>
<protein>
    <submittedName>
        <fullName evidence="1">DUF433 domain-containing protein</fullName>
    </submittedName>
</protein>
<dbReference type="EMBL" id="JAMRXG010000006">
    <property type="protein sequence ID" value="MCM6774949.1"/>
    <property type="molecule type" value="Genomic_DNA"/>
</dbReference>
<evidence type="ECO:0000313" key="2">
    <source>
        <dbReference type="Proteomes" id="UP001139157"/>
    </source>
</evidence>
<dbReference type="RefSeq" id="WP_251912863.1">
    <property type="nucleotide sequence ID" value="NZ_JAMRXG010000006.1"/>
</dbReference>
<accession>A0A9X2E700</accession>
<comment type="caution">
    <text evidence="1">The sequence shown here is derived from an EMBL/GenBank/DDBJ whole genome shotgun (WGS) entry which is preliminary data.</text>
</comment>
<keyword evidence="2" id="KW-1185">Reference proteome</keyword>
<gene>
    <name evidence="1" type="ORF">NDR86_15850</name>
</gene>
<dbReference type="Gene3D" id="1.10.10.10">
    <property type="entry name" value="Winged helix-like DNA-binding domain superfamily/Winged helix DNA-binding domain"/>
    <property type="match status" value="1"/>
</dbReference>
<sequence length="241" mass="27132">MLDGLRDNCGYTARGGHAMVDLFHDALFTPTDVSHHLVIPHRTVTSWLSDSAPGGPLVHRVPAERRGAANVTFIALVEAYVLRALRTELRFSKRRIREAVEAVRRELDTPYALASQRIATDGIDIFVHYSDDEFARVGDHQMPVREFIADYLRFIDWGGTDHATRLRLRQFADDTPVIIDPRFNWGSPVVERTKTPVKAVVDLFTAGEPIDVVAEEYGLREEEVEAICRAELLRAEILTAA</sequence>